<name>T1JQL5_TETUR</name>
<reference evidence="7" key="2">
    <citation type="submission" date="2015-06" db="UniProtKB">
        <authorList>
            <consortium name="EnsemblMetazoa"/>
        </authorList>
    </citation>
    <scope>IDENTIFICATION</scope>
</reference>
<dbReference type="EnsemblMetazoa" id="tetur01g03640.1">
    <property type="protein sequence ID" value="tetur01g03640.1"/>
    <property type="gene ID" value="tetur01g03640"/>
</dbReference>
<evidence type="ECO:0000256" key="5">
    <source>
        <dbReference type="SAM" id="MobiDB-lite"/>
    </source>
</evidence>
<dbReference type="AlphaFoldDB" id="T1JQL5"/>
<dbReference type="InterPro" id="IPR000734">
    <property type="entry name" value="TAG_lipase"/>
</dbReference>
<sequence length="268" mass="29760">MAFNLVLIVALSYCTIACVPLLINSSKIYHLVNSRLLPSSLTATPLTHHSFVELPSSLLSSSSSSTSSLSNSFTSLTNSLSSFFISKRYFNDLDAEENNPARDYAIWSAIASSLAKWNHMRVAKLRQRFKLKSINFSRSSSPSPSTSTTTTSPSSSRLVKHRVRRDEEMVCYRNIGCFRDEGPFDYLDTLPAAPEVINTTFTLYTRLNPIEGSLIDLTNTTSSLNDFKESGPVKIIIHGFGSTGRDPWVLQMTEALLYVVSSHILLPF</sequence>
<comment type="similarity">
    <text evidence="2 4">Belongs to the AB hydrolase superfamily. Lipase family.</text>
</comment>
<dbReference type="InterPro" id="IPR013818">
    <property type="entry name" value="Lipase"/>
</dbReference>
<dbReference type="GO" id="GO:0016042">
    <property type="term" value="P:lipid catabolic process"/>
    <property type="evidence" value="ECO:0007669"/>
    <property type="project" value="TreeGrafter"/>
</dbReference>
<dbReference type="Pfam" id="PF00151">
    <property type="entry name" value="Lipase"/>
    <property type="match status" value="1"/>
</dbReference>
<keyword evidence="3" id="KW-0964">Secreted</keyword>
<keyword evidence="8" id="KW-1185">Reference proteome</keyword>
<dbReference type="PANTHER" id="PTHR11610">
    <property type="entry name" value="LIPASE"/>
    <property type="match status" value="1"/>
</dbReference>
<comment type="subcellular location">
    <subcellularLocation>
        <location evidence="1">Secreted</location>
    </subcellularLocation>
</comment>
<evidence type="ECO:0000313" key="7">
    <source>
        <dbReference type="EnsemblMetazoa" id="tetur01g03640.1"/>
    </source>
</evidence>
<evidence type="ECO:0000256" key="3">
    <source>
        <dbReference type="ARBA" id="ARBA00022525"/>
    </source>
</evidence>
<dbReference type="Gene3D" id="3.40.50.1820">
    <property type="entry name" value="alpha/beta hydrolase"/>
    <property type="match status" value="1"/>
</dbReference>
<evidence type="ECO:0000256" key="4">
    <source>
        <dbReference type="RuleBase" id="RU004262"/>
    </source>
</evidence>
<dbReference type="PANTHER" id="PTHR11610:SF186">
    <property type="entry name" value="FI22312P1"/>
    <property type="match status" value="1"/>
</dbReference>
<evidence type="ECO:0000256" key="1">
    <source>
        <dbReference type="ARBA" id="ARBA00004613"/>
    </source>
</evidence>
<proteinExistence type="inferred from homology"/>
<dbReference type="GO" id="GO:0005615">
    <property type="term" value="C:extracellular space"/>
    <property type="evidence" value="ECO:0007669"/>
    <property type="project" value="TreeGrafter"/>
</dbReference>
<evidence type="ECO:0000259" key="6">
    <source>
        <dbReference type="Pfam" id="PF00151"/>
    </source>
</evidence>
<organism evidence="7 8">
    <name type="scientific">Tetranychus urticae</name>
    <name type="common">Two-spotted spider mite</name>
    <dbReference type="NCBI Taxonomy" id="32264"/>
    <lineage>
        <taxon>Eukaryota</taxon>
        <taxon>Metazoa</taxon>
        <taxon>Ecdysozoa</taxon>
        <taxon>Arthropoda</taxon>
        <taxon>Chelicerata</taxon>
        <taxon>Arachnida</taxon>
        <taxon>Acari</taxon>
        <taxon>Acariformes</taxon>
        <taxon>Trombidiformes</taxon>
        <taxon>Prostigmata</taxon>
        <taxon>Eleutherengona</taxon>
        <taxon>Raphignathae</taxon>
        <taxon>Tetranychoidea</taxon>
        <taxon>Tetranychidae</taxon>
        <taxon>Tetranychus</taxon>
    </lineage>
</organism>
<dbReference type="HOGENOM" id="CLU_1039474_0_0_1"/>
<feature type="domain" description="Lipase" evidence="6">
    <location>
        <begin position="170"/>
        <end position="259"/>
    </location>
</feature>
<feature type="compositionally biased region" description="Low complexity" evidence="5">
    <location>
        <begin position="137"/>
        <end position="157"/>
    </location>
</feature>
<evidence type="ECO:0000256" key="2">
    <source>
        <dbReference type="ARBA" id="ARBA00010701"/>
    </source>
</evidence>
<dbReference type="SUPFAM" id="SSF53474">
    <property type="entry name" value="alpha/beta-Hydrolases"/>
    <property type="match status" value="1"/>
</dbReference>
<protein>
    <recommendedName>
        <fullName evidence="6">Lipase domain-containing protein</fullName>
    </recommendedName>
</protein>
<evidence type="ECO:0000313" key="8">
    <source>
        <dbReference type="Proteomes" id="UP000015104"/>
    </source>
</evidence>
<dbReference type="InterPro" id="IPR029058">
    <property type="entry name" value="AB_hydrolase_fold"/>
</dbReference>
<dbReference type="Proteomes" id="UP000015104">
    <property type="component" value="Unassembled WGS sequence"/>
</dbReference>
<accession>T1JQL5</accession>
<feature type="region of interest" description="Disordered" evidence="5">
    <location>
        <begin position="136"/>
        <end position="159"/>
    </location>
</feature>
<dbReference type="STRING" id="32264.T1JQL5"/>
<dbReference type="GO" id="GO:0016298">
    <property type="term" value="F:lipase activity"/>
    <property type="evidence" value="ECO:0007669"/>
    <property type="project" value="InterPro"/>
</dbReference>
<reference evidence="8" key="1">
    <citation type="submission" date="2011-08" db="EMBL/GenBank/DDBJ databases">
        <authorList>
            <person name="Rombauts S."/>
        </authorList>
    </citation>
    <scope>NUCLEOTIDE SEQUENCE</scope>
    <source>
        <strain evidence="8">London</strain>
    </source>
</reference>
<dbReference type="EMBL" id="CAEY01000437">
    <property type="status" value="NOT_ANNOTATED_CDS"/>
    <property type="molecule type" value="Genomic_DNA"/>
</dbReference>